<protein>
    <submittedName>
        <fullName evidence="1">Uncharacterized protein</fullName>
    </submittedName>
</protein>
<reference evidence="1" key="1">
    <citation type="submission" date="2014-11" db="EMBL/GenBank/DDBJ databases">
        <authorList>
            <person name="Amaro Gonzalez C."/>
        </authorList>
    </citation>
    <scope>NUCLEOTIDE SEQUENCE</scope>
</reference>
<dbReference type="AlphaFoldDB" id="A0A0E9QRH4"/>
<accession>A0A0E9QRH4</accession>
<proteinExistence type="predicted"/>
<sequence length="95" mass="10240">MSACLPVSLSVCLSFSQPPLWDSIAWLLDCQSAGHSVTPEIHVERFSILHLTARRSCVLISAWPFLCGVCMFSPCPHGFLGTPVPSHSLKTCGLG</sequence>
<reference evidence="1" key="2">
    <citation type="journal article" date="2015" name="Fish Shellfish Immunol.">
        <title>Early steps in the European eel (Anguilla anguilla)-Vibrio vulnificus interaction in the gills: Role of the RtxA13 toxin.</title>
        <authorList>
            <person name="Callol A."/>
            <person name="Pajuelo D."/>
            <person name="Ebbesson L."/>
            <person name="Teles M."/>
            <person name="MacKenzie S."/>
            <person name="Amaro C."/>
        </authorList>
    </citation>
    <scope>NUCLEOTIDE SEQUENCE</scope>
</reference>
<organism evidence="1">
    <name type="scientific">Anguilla anguilla</name>
    <name type="common">European freshwater eel</name>
    <name type="synonym">Muraena anguilla</name>
    <dbReference type="NCBI Taxonomy" id="7936"/>
    <lineage>
        <taxon>Eukaryota</taxon>
        <taxon>Metazoa</taxon>
        <taxon>Chordata</taxon>
        <taxon>Craniata</taxon>
        <taxon>Vertebrata</taxon>
        <taxon>Euteleostomi</taxon>
        <taxon>Actinopterygii</taxon>
        <taxon>Neopterygii</taxon>
        <taxon>Teleostei</taxon>
        <taxon>Anguilliformes</taxon>
        <taxon>Anguillidae</taxon>
        <taxon>Anguilla</taxon>
    </lineage>
</organism>
<name>A0A0E9QRH4_ANGAN</name>
<dbReference type="EMBL" id="GBXM01089727">
    <property type="protein sequence ID" value="JAH18850.1"/>
    <property type="molecule type" value="Transcribed_RNA"/>
</dbReference>
<evidence type="ECO:0000313" key="1">
    <source>
        <dbReference type="EMBL" id="JAH18850.1"/>
    </source>
</evidence>